<dbReference type="CDD" id="cd18793">
    <property type="entry name" value="SF2_C_SNF"/>
    <property type="match status" value="1"/>
</dbReference>
<dbReference type="Gene3D" id="3.40.50.10810">
    <property type="entry name" value="Tandem AAA-ATPase domain"/>
    <property type="match status" value="1"/>
</dbReference>
<dbReference type="PANTHER" id="PTHR10799">
    <property type="entry name" value="SNF2/RAD54 HELICASE FAMILY"/>
    <property type="match status" value="1"/>
</dbReference>
<keyword evidence="1" id="KW-0378">Hydrolase</keyword>
<evidence type="ECO:0000259" key="4">
    <source>
        <dbReference type="PROSITE" id="PS51192"/>
    </source>
</evidence>
<dbReference type="InterPro" id="IPR007527">
    <property type="entry name" value="Znf_SWIM"/>
</dbReference>
<protein>
    <submittedName>
        <fullName evidence="6">SNF2 family protein</fullName>
    </submittedName>
</protein>
<feature type="domain" description="Helicase C-terminal" evidence="5">
    <location>
        <begin position="949"/>
        <end position="1107"/>
    </location>
</feature>
<proteinExistence type="predicted"/>
<name>A0A510JNA9_9FUSO</name>
<keyword evidence="7" id="KW-1185">Reference proteome</keyword>
<dbReference type="Proteomes" id="UP000321892">
    <property type="component" value="Chromosome"/>
</dbReference>
<dbReference type="PROSITE" id="PS51192">
    <property type="entry name" value="HELICASE_ATP_BIND_1"/>
    <property type="match status" value="1"/>
</dbReference>
<dbReference type="PROSITE" id="PS50966">
    <property type="entry name" value="ZF_SWIM"/>
    <property type="match status" value="1"/>
</dbReference>
<dbReference type="Pfam" id="PF08455">
    <property type="entry name" value="SNF2_assoc"/>
    <property type="match status" value="1"/>
</dbReference>
<dbReference type="Pfam" id="PF04434">
    <property type="entry name" value="SWIM"/>
    <property type="match status" value="1"/>
</dbReference>
<dbReference type="GO" id="GO:0005524">
    <property type="term" value="F:ATP binding"/>
    <property type="evidence" value="ECO:0007669"/>
    <property type="project" value="InterPro"/>
</dbReference>
<evidence type="ECO:0000256" key="2">
    <source>
        <dbReference type="PROSITE-ProRule" id="PRU00325"/>
    </source>
</evidence>
<dbReference type="KEGG" id="lhf:JCM16775_1944"/>
<keyword evidence="2" id="KW-0863">Zinc-finger</keyword>
<keyword evidence="2" id="KW-0862">Zinc</keyword>
<reference evidence="6 7" key="1">
    <citation type="submission" date="2019-07" db="EMBL/GenBank/DDBJ databases">
        <title>Complete Genome Sequence of Leptotrichia hofstadii Strain JCM16775.</title>
        <authorList>
            <person name="Watanabe S."/>
            <person name="Cui L."/>
        </authorList>
    </citation>
    <scope>NUCLEOTIDE SEQUENCE [LARGE SCALE GENOMIC DNA]</scope>
    <source>
        <strain evidence="6 7">JCM16775</strain>
    </source>
</reference>
<dbReference type="InterPro" id="IPR014001">
    <property type="entry name" value="Helicase_ATP-bd"/>
</dbReference>
<dbReference type="RefSeq" id="WP_026746939.1">
    <property type="nucleotide sequence ID" value="NZ_AP019823.1"/>
</dbReference>
<dbReference type="AlphaFoldDB" id="A0A510JNA9"/>
<evidence type="ECO:0000256" key="1">
    <source>
        <dbReference type="ARBA" id="ARBA00022801"/>
    </source>
</evidence>
<dbReference type="InterPro" id="IPR000330">
    <property type="entry name" value="SNF2_N"/>
</dbReference>
<dbReference type="Pfam" id="PF00271">
    <property type="entry name" value="Helicase_C"/>
    <property type="match status" value="1"/>
</dbReference>
<dbReference type="SMART" id="SM00487">
    <property type="entry name" value="DEXDc"/>
    <property type="match status" value="1"/>
</dbReference>
<dbReference type="InterPro" id="IPR049730">
    <property type="entry name" value="SNF2/RAD54-like_C"/>
</dbReference>
<dbReference type="InterPro" id="IPR038718">
    <property type="entry name" value="SNF2-like_sf"/>
</dbReference>
<gene>
    <name evidence="6" type="ORF">JCM16775_1944</name>
</gene>
<dbReference type="SUPFAM" id="SSF52540">
    <property type="entry name" value="P-loop containing nucleoside triphosphate hydrolases"/>
    <property type="match status" value="2"/>
</dbReference>
<dbReference type="Pfam" id="PF00176">
    <property type="entry name" value="SNF2-rel_dom"/>
    <property type="match status" value="1"/>
</dbReference>
<dbReference type="GO" id="GO:0016787">
    <property type="term" value="F:hydrolase activity"/>
    <property type="evidence" value="ECO:0007669"/>
    <property type="project" value="UniProtKB-KW"/>
</dbReference>
<sequence length="1122" mass="129908">MEKLFKKLSKLTSLSIVDRGIRYFNKKKAKLTTLIKTGDKITVESRVAGSYGNSYYVDIIYFAGNRKQDESIVYECDCPNFSGTGKPCKHIIASGIAADKEIEAGNIYFKENSEFKREEEEENIDSYIAISEDEEYDEIFKKDKKSFWKKEKNIYKQIEKEEINEFREKLMELKNRFDKNEIPDSEKNEYRLELEISQIVPTLSALRVKAGEKSLHYVKDLESFISSIGKKESYEVTPRNIYNPDLHYFNETDKRIIKNLDDYFKNKQGFGMHFNSYYGKMQGEPMNPLLAEHIFSAVENRKTIRSEGKTLYVTGEYEPIFAFQKDKRGREKIILRDFTALSSTSRYFSLKNGISNIEKFHKMSDVEWEIMNTLTDGTRSGTEYLNEISGKIVNEIKEVLSKYEIPVAQITEEYGKVNIFVEEGHSKNKLQVTISCLEESIKTDDGYFIPKKNEKLQKEISENFQKYADAKLVENHWYWENGFHNMPKQLKSADIVLEIDKNEFLAMADIIDEKYAENVNINVSDKIRKIRRIGVEINIKSAENELFSVNFNIEGIDEKDVETVLDAVRNEEKFITLSSGELVKIANRSAEEMIGIADAISDLKIGENRISKIKALQLAQISGSINEELNEMEEFKHLFQKIKNREIKEPSNIKVKLFPYQKIGFNWLKNMYDIGFGGILADDMGLGKTLQAISLISEIQLENKDLFGIIIVPTSLLHNWKEEFYKFSDIKPILVEGAANTRKELIEKAEKGILITTYQTFRNDVKNYKNKKFDVAILDEAQNIKNVSSLVKKATDKLNSSVNFALTGTPIENSIMELWSIFDFILPGYLDSITKFRKKYKNSLNSPDSKKIFNLKKIVSPFILRRTKKEVLTELPEKVENNMIVELSSEQKKLYMAYVKQAKKELREFDKEENNNLKVLAILTKLRQICNSPQLFDENYKGEVAKIELLKELMPDILGNNHRMLIFSQFLGTLEEIKIELEKEKVKYFFIDGRVKSKERMEISKKFNSGEGQVVLISLKAGGTGLNLVGADVVIHYDPWWNFAVENQASDRAHRIGQKKSVQVIKLITEGTIEEKIIKLQEKKRVLSENILEKNNKSDNQKSKDIFEMNERELMELLSFEK</sequence>
<dbReference type="InterPro" id="IPR027417">
    <property type="entry name" value="P-loop_NTPase"/>
</dbReference>
<dbReference type="InterPro" id="IPR013663">
    <property type="entry name" value="Helicase_SWF/SNF/SWI_bac"/>
</dbReference>
<feature type="domain" description="Helicase ATP-binding" evidence="4">
    <location>
        <begin position="669"/>
        <end position="828"/>
    </location>
</feature>
<evidence type="ECO:0000259" key="5">
    <source>
        <dbReference type="PROSITE" id="PS51194"/>
    </source>
</evidence>
<keyword evidence="2" id="KW-0479">Metal-binding</keyword>
<dbReference type="Gene3D" id="3.40.50.300">
    <property type="entry name" value="P-loop containing nucleotide triphosphate hydrolases"/>
    <property type="match status" value="1"/>
</dbReference>
<dbReference type="OrthoDB" id="9802848at2"/>
<evidence type="ECO:0000313" key="7">
    <source>
        <dbReference type="Proteomes" id="UP000321892"/>
    </source>
</evidence>
<evidence type="ECO:0000313" key="6">
    <source>
        <dbReference type="EMBL" id="BBM39233.1"/>
    </source>
</evidence>
<dbReference type="EMBL" id="AP019823">
    <property type="protein sequence ID" value="BBM39233.1"/>
    <property type="molecule type" value="Genomic_DNA"/>
</dbReference>
<dbReference type="SMART" id="SM00490">
    <property type="entry name" value="HELICc"/>
    <property type="match status" value="1"/>
</dbReference>
<dbReference type="PROSITE" id="PS51194">
    <property type="entry name" value="HELICASE_CTER"/>
    <property type="match status" value="1"/>
</dbReference>
<dbReference type="GO" id="GO:0008270">
    <property type="term" value="F:zinc ion binding"/>
    <property type="evidence" value="ECO:0007669"/>
    <property type="project" value="UniProtKB-KW"/>
</dbReference>
<accession>A0A510JNA9</accession>
<organism evidence="6 7">
    <name type="scientific">Leptotrichia hofstadii</name>
    <dbReference type="NCBI Taxonomy" id="157688"/>
    <lineage>
        <taxon>Bacteria</taxon>
        <taxon>Fusobacteriati</taxon>
        <taxon>Fusobacteriota</taxon>
        <taxon>Fusobacteriia</taxon>
        <taxon>Fusobacteriales</taxon>
        <taxon>Leptotrichiaceae</taxon>
        <taxon>Leptotrichia</taxon>
    </lineage>
</organism>
<feature type="domain" description="SWIM-type" evidence="3">
    <location>
        <begin position="61"/>
        <end position="99"/>
    </location>
</feature>
<dbReference type="InterPro" id="IPR001650">
    <property type="entry name" value="Helicase_C-like"/>
</dbReference>
<evidence type="ECO:0000259" key="3">
    <source>
        <dbReference type="PROSITE" id="PS50966"/>
    </source>
</evidence>